<evidence type="ECO:0000259" key="12">
    <source>
        <dbReference type="PROSITE" id="PS50240"/>
    </source>
</evidence>
<feature type="domain" description="Peptidase S1" evidence="12">
    <location>
        <begin position="648"/>
        <end position="866"/>
    </location>
</feature>
<feature type="disulfide bond" evidence="9">
    <location>
        <begin position="620"/>
        <end position="630"/>
    </location>
</feature>
<keyword evidence="15" id="KW-1185">Reference proteome</keyword>
<protein>
    <submittedName>
        <fullName evidence="14">Uncharacterized protein</fullName>
    </submittedName>
</protein>
<evidence type="ECO:0000256" key="11">
    <source>
        <dbReference type="SAM" id="SignalP"/>
    </source>
</evidence>
<feature type="domain" description="SRCR" evidence="13">
    <location>
        <begin position="135"/>
        <end position="236"/>
    </location>
</feature>
<feature type="disulfide bond" evidence="9">
    <location>
        <begin position="485"/>
        <end position="546"/>
    </location>
</feature>
<dbReference type="PROSITE" id="PS50240">
    <property type="entry name" value="TRYPSIN_DOM"/>
    <property type="match status" value="1"/>
</dbReference>
<feature type="disulfide bond" evidence="9">
    <location>
        <begin position="101"/>
        <end position="111"/>
    </location>
</feature>
<feature type="disulfide bond" evidence="9">
    <location>
        <begin position="70"/>
        <end position="131"/>
    </location>
</feature>
<feature type="disulfide bond" evidence="9">
    <location>
        <begin position="516"/>
        <end position="526"/>
    </location>
</feature>
<evidence type="ECO:0000256" key="9">
    <source>
        <dbReference type="PROSITE-ProRule" id="PRU00196"/>
    </source>
</evidence>
<keyword evidence="4 11" id="KW-0732">Signal</keyword>
<comment type="caution">
    <text evidence="9">Lacks conserved residue(s) required for the propagation of feature annotation.</text>
</comment>
<dbReference type="CDD" id="cd00190">
    <property type="entry name" value="Tryp_SPc"/>
    <property type="match status" value="1"/>
</dbReference>
<gene>
    <name evidence="14" type="primary">CD163</name>
</gene>
<comment type="subcellular location">
    <subcellularLocation>
        <location evidence="1">Secreted</location>
    </subcellularLocation>
</comment>
<dbReference type="PROSITE" id="PS50287">
    <property type="entry name" value="SRCR_2"/>
    <property type="match status" value="6"/>
</dbReference>
<evidence type="ECO:0000256" key="8">
    <source>
        <dbReference type="ARBA" id="ARBA00023180"/>
    </source>
</evidence>
<feature type="region of interest" description="Disordered" evidence="10">
    <location>
        <begin position="1187"/>
        <end position="1218"/>
    </location>
</feature>
<feature type="disulfide bond" evidence="9">
    <location>
        <begin position="205"/>
        <end position="215"/>
    </location>
</feature>
<feature type="domain" description="SRCR" evidence="13">
    <location>
        <begin position="239"/>
        <end position="340"/>
    </location>
</feature>
<keyword evidence="5" id="KW-0677">Repeat</keyword>
<feature type="disulfide bond" evidence="9">
    <location>
        <begin position="174"/>
        <end position="235"/>
    </location>
</feature>
<dbReference type="InterPro" id="IPR036772">
    <property type="entry name" value="SRCR-like_dom_sf"/>
</dbReference>
<evidence type="ECO:0000256" key="4">
    <source>
        <dbReference type="ARBA" id="ARBA00022729"/>
    </source>
</evidence>
<reference evidence="14" key="3">
    <citation type="submission" date="2025-09" db="UniProtKB">
        <authorList>
            <consortium name="Ensembl"/>
        </authorList>
    </citation>
    <scope>IDENTIFICATION</scope>
</reference>
<dbReference type="PANTHER" id="PTHR48071:SF15">
    <property type="entry name" value="SRCR DOMAIN-CONTAINING PROTEIN"/>
    <property type="match status" value="1"/>
</dbReference>
<dbReference type="GO" id="GO:0005615">
    <property type="term" value="C:extracellular space"/>
    <property type="evidence" value="ECO:0007669"/>
    <property type="project" value="TreeGrafter"/>
</dbReference>
<feature type="signal peptide" evidence="11">
    <location>
        <begin position="1"/>
        <end position="23"/>
    </location>
</feature>
<evidence type="ECO:0000256" key="1">
    <source>
        <dbReference type="ARBA" id="ARBA00004613"/>
    </source>
</evidence>
<feature type="compositionally biased region" description="Low complexity" evidence="10">
    <location>
        <begin position="1195"/>
        <end position="1205"/>
    </location>
</feature>
<feature type="disulfide bond" evidence="9">
    <location>
        <begin position="380"/>
        <end position="441"/>
    </location>
</feature>
<dbReference type="Pfam" id="PF00089">
    <property type="entry name" value="Trypsin"/>
    <property type="match status" value="1"/>
</dbReference>
<dbReference type="GO" id="GO:0031638">
    <property type="term" value="P:zymogen activation"/>
    <property type="evidence" value="ECO:0007669"/>
    <property type="project" value="TreeGrafter"/>
</dbReference>
<dbReference type="SUPFAM" id="SSF56487">
    <property type="entry name" value="SRCR-like"/>
    <property type="match status" value="6"/>
</dbReference>
<evidence type="ECO:0000256" key="2">
    <source>
        <dbReference type="ARBA" id="ARBA00022525"/>
    </source>
</evidence>
<keyword evidence="6" id="KW-0378">Hydrolase</keyword>
<reference evidence="15" key="1">
    <citation type="submission" date="2020-03" db="EMBL/GenBank/DDBJ databases">
        <title>Evolution of repeat sequences and sex chromosomes of tilapia species revealed by chromosome-level genomes.</title>
        <authorList>
            <person name="Xu L."/>
            <person name="Tao W."/>
            <person name="Wang D."/>
            <person name="Zhou Q."/>
        </authorList>
    </citation>
    <scope>NUCLEOTIDE SEQUENCE [LARGE SCALE GENOMIC DNA]</scope>
    <source>
        <strain evidence="15">Israel</strain>
    </source>
</reference>
<dbReference type="GO" id="GO:0005886">
    <property type="term" value="C:plasma membrane"/>
    <property type="evidence" value="ECO:0007669"/>
    <property type="project" value="TreeGrafter"/>
</dbReference>
<dbReference type="InterPro" id="IPR043504">
    <property type="entry name" value="Peptidase_S1_PA_chymotrypsin"/>
</dbReference>
<dbReference type="InterPro" id="IPR009003">
    <property type="entry name" value="Peptidase_S1_PA"/>
</dbReference>
<feature type="chain" id="PRO_5044255486" evidence="11">
    <location>
        <begin position="24"/>
        <end position="1437"/>
    </location>
</feature>
<evidence type="ECO:0000256" key="5">
    <source>
        <dbReference type="ARBA" id="ARBA00022737"/>
    </source>
</evidence>
<dbReference type="FunFam" id="3.10.250.10:FF:000009">
    <property type="entry name" value="WC1"/>
    <property type="match status" value="2"/>
</dbReference>
<keyword evidence="8" id="KW-0325">Glycoprotein</keyword>
<dbReference type="InterPro" id="IPR001254">
    <property type="entry name" value="Trypsin_dom"/>
</dbReference>
<accession>A0AAZ1X1C3</accession>
<feature type="disulfide bond" evidence="9">
    <location>
        <begin position="309"/>
        <end position="319"/>
    </location>
</feature>
<feature type="disulfide bond" evidence="9">
    <location>
        <begin position="472"/>
        <end position="536"/>
    </location>
</feature>
<feature type="domain" description="SRCR" evidence="13">
    <location>
        <begin position="343"/>
        <end position="442"/>
    </location>
</feature>
<dbReference type="Gene3D" id="2.40.10.10">
    <property type="entry name" value="Trypsin-like serine proteases"/>
    <property type="match status" value="1"/>
</dbReference>
<evidence type="ECO:0000259" key="13">
    <source>
        <dbReference type="PROSITE" id="PS50287"/>
    </source>
</evidence>
<feature type="disulfide bond" evidence="9">
    <location>
        <begin position="278"/>
        <end position="339"/>
    </location>
</feature>
<dbReference type="InterPro" id="IPR001314">
    <property type="entry name" value="Peptidase_S1A"/>
</dbReference>
<evidence type="ECO:0000256" key="10">
    <source>
        <dbReference type="SAM" id="MobiDB-lite"/>
    </source>
</evidence>
<dbReference type="FunFam" id="3.10.250.10:FF:000002">
    <property type="entry name" value="Scavenger receptor cysteine-rich type 1 protein M130"/>
    <property type="match status" value="4"/>
</dbReference>
<feature type="domain" description="SRCR" evidence="13">
    <location>
        <begin position="446"/>
        <end position="547"/>
    </location>
</feature>
<dbReference type="SUPFAM" id="SSF50494">
    <property type="entry name" value="Trypsin-like serine proteases"/>
    <property type="match status" value="1"/>
</dbReference>
<dbReference type="Proteomes" id="UP000472276">
    <property type="component" value="Unassembled WGS sequence"/>
</dbReference>
<dbReference type="SMART" id="SM00020">
    <property type="entry name" value="Tryp_SPc"/>
    <property type="match status" value="1"/>
</dbReference>
<keyword evidence="2" id="KW-0964">Secreted</keyword>
<feature type="disulfide bond" evidence="9">
    <location>
        <begin position="367"/>
        <end position="431"/>
    </location>
</feature>
<evidence type="ECO:0000313" key="14">
    <source>
        <dbReference type="Ensembl" id="ENSOABP00000061751.1"/>
    </source>
</evidence>
<reference evidence="14" key="2">
    <citation type="submission" date="2025-08" db="UniProtKB">
        <authorList>
            <consortium name="Ensembl"/>
        </authorList>
    </citation>
    <scope>IDENTIFICATION</scope>
</reference>
<feature type="domain" description="SRCR" evidence="13">
    <location>
        <begin position="31"/>
        <end position="132"/>
    </location>
</feature>
<dbReference type="Ensembl" id="ENSOABT00000072979.1">
    <property type="protein sequence ID" value="ENSOABP00000061751.1"/>
    <property type="gene ID" value="ENSOABG00000035007.1"/>
</dbReference>
<feature type="disulfide bond" evidence="9">
    <location>
        <begin position="589"/>
        <end position="650"/>
    </location>
</feature>
<evidence type="ECO:0000313" key="15">
    <source>
        <dbReference type="Proteomes" id="UP000472276"/>
    </source>
</evidence>
<dbReference type="Gene3D" id="3.10.250.10">
    <property type="entry name" value="SRCR-like domain"/>
    <property type="match status" value="6"/>
</dbReference>
<dbReference type="SMART" id="SM00202">
    <property type="entry name" value="SR"/>
    <property type="match status" value="6"/>
</dbReference>
<keyword evidence="3" id="KW-0645">Protease</keyword>
<evidence type="ECO:0000256" key="3">
    <source>
        <dbReference type="ARBA" id="ARBA00022670"/>
    </source>
</evidence>
<keyword evidence="7 9" id="KW-1015">Disulfide bond</keyword>
<dbReference type="InterPro" id="IPR001190">
    <property type="entry name" value="SRCR"/>
</dbReference>
<name>A0AAZ1X1C3_OREAU</name>
<dbReference type="PRINTS" id="PR00722">
    <property type="entry name" value="CHYMOTRYPSIN"/>
</dbReference>
<organism evidence="14 15">
    <name type="scientific">Oreochromis aureus</name>
    <name type="common">Israeli tilapia</name>
    <name type="synonym">Chromis aureus</name>
    <dbReference type="NCBI Taxonomy" id="47969"/>
    <lineage>
        <taxon>Eukaryota</taxon>
        <taxon>Metazoa</taxon>
        <taxon>Chordata</taxon>
        <taxon>Craniata</taxon>
        <taxon>Vertebrata</taxon>
        <taxon>Euteleostomi</taxon>
        <taxon>Actinopterygii</taxon>
        <taxon>Neopterygii</taxon>
        <taxon>Teleostei</taxon>
        <taxon>Neoteleostei</taxon>
        <taxon>Acanthomorphata</taxon>
        <taxon>Ovalentaria</taxon>
        <taxon>Cichlomorphae</taxon>
        <taxon>Cichliformes</taxon>
        <taxon>Cichlidae</taxon>
        <taxon>African cichlids</taxon>
        <taxon>Pseudocrenilabrinae</taxon>
        <taxon>Oreochromini</taxon>
        <taxon>Oreochromis</taxon>
    </lineage>
</organism>
<sequence>MALQQLVCWFSVMIVLFFKGCDSKLPDGAKIILTGSGSTRCSGRVEIYHNNNWVSVSDYNWDLNDAEVVCRQLNCGTALEAPRSAHFRAETEQIWLDIVNCSGNESSLNECQHSEFGRHKCGYDRNARVICSDLIRLAGSGSTRCSGRVEIYHKKIWGRVSDDGWDLNDAEVVCRQLNCGTALEAPHSAHFGAGTGQIWLDNVACSGTETSLTECKHSGFGSHSCGHGQDAGVICSDLIRLAGSGSTRCSGRVEIYHKNIWGTVSDYNWDLNDADVVCRQINCGSALDALQLAYFGEGTGQIWLSDVTCSGNESSLTECEHSGWGNYYYGHYYDVGVICSGPIRLAGSTQCSGRVEIFYNKIWGTVCDNGWDLNDAEVVCSELNCGTALEAPRSAHFGAGTGQIWLDNVACSGKEGSLTECQHSGFGANTCKHGQDAGVICSAVPIILTGSGSSRCSGRVEIYHNNIRGTVCDNGWDLNDAEVVCRQLNCGTALEAPHSAHFGAGTGQIWLDNVACSGTETSLTKCQHSGFGSHRCGHGQDAGVICSDLIRLAGFGSTRCSGRVEVFHNNIWGTVSDFNWDLNDADVVCRQINCGLALEAPRLAYFGEGLGQIWLGDVTCSGNESSLTECQHSGWGNYYSEHHYDVSVICSACGRAVESTESWPWQVTISHNGDFLCGGSLITNQWVLTAASCISHNLTEVHLGCHSQSDLSSSEMSRTVEDIICHPEFNNNTHENDICLLKLSVPVTFTDYIQPVCLASARSTFHSGTSSWITDSCENLNVPVVGNNECQCYYESDKVIMKNMICAGLSAGEKDSCQGNLGGQLMTKRGFEWLQSGVVTFNDDHARPAVFTRVSEYQNWIKDTVTGTQPNFVTFTLSGSDNDVYFTCPTSSTLPVPTAVTTAVPTAVSTPVTTVITAVSSIFPSTFPTTVPMIVPTPDPTTVPTTAHTTVHSSVPTAVPSSIPATAIPTVPTTDPTAAYSTAVPTTVPTAAPTTVTTSIPTASSMFVPTADPTAVSPIVLSTVPTTVPTPAPSTVLTTAPSTVPTTVPTTVSTAVPSTVPTNVSTAVSPILSSTVPNTVPTILPTAFPPTVHPTVSTTIPTTALPTIPTIVPTAVPTTISSTVPTTDPTTVTPIVSSYIPTTVPTILPTAIPTTVHETVSTNALPTISTIVPTAVLTTIPSTVPTTVPTPAPSTGPTTVTTPSPTISPTPIPTTVPTNVPTAVPYTVPSTIPSASSTSVPMSDSTAVSPIASSTVPTTVPTILPTAFPPTVHPTVSTTVPSTAFPTISQIVPTIPTIVPTAVPTTVPTAAPTTVPTTVTSTIPTASSMFVPTTDPTAVSPTVLSTVPTTVPTILPTAFPPTVHPTVSTTIPTTALPTIPTIVPTAVPTTISSTVPTTDPTPTPSTVPTAVPSSVPTTVPTAVSPILSSTIPTTVPT</sequence>
<dbReference type="PRINTS" id="PR00258">
    <property type="entry name" value="SPERACTRCPTR"/>
</dbReference>
<feature type="region of interest" description="Disordered" evidence="10">
    <location>
        <begin position="1393"/>
        <end position="1413"/>
    </location>
</feature>
<feature type="domain" description="SRCR" evidence="13">
    <location>
        <begin position="550"/>
        <end position="651"/>
    </location>
</feature>
<dbReference type="FunFam" id="2.40.10.10:FF:000024">
    <property type="entry name" value="Serine protease 53"/>
    <property type="match status" value="1"/>
</dbReference>
<evidence type="ECO:0000256" key="7">
    <source>
        <dbReference type="ARBA" id="ARBA00023157"/>
    </source>
</evidence>
<proteinExistence type="predicted"/>
<dbReference type="Pfam" id="PF00530">
    <property type="entry name" value="SRCR"/>
    <property type="match status" value="6"/>
</dbReference>
<feature type="disulfide bond" evidence="9">
    <location>
        <begin position="411"/>
        <end position="421"/>
    </location>
</feature>
<evidence type="ECO:0000256" key="6">
    <source>
        <dbReference type="ARBA" id="ARBA00022801"/>
    </source>
</evidence>
<dbReference type="PANTHER" id="PTHR48071">
    <property type="entry name" value="SRCR DOMAIN-CONTAINING PROTEIN"/>
    <property type="match status" value="1"/>
</dbReference>
<dbReference type="GO" id="GO:0004252">
    <property type="term" value="F:serine-type endopeptidase activity"/>
    <property type="evidence" value="ECO:0007669"/>
    <property type="project" value="InterPro"/>
</dbReference>